<keyword evidence="2" id="KW-0902">Two-component regulatory system</keyword>
<dbReference type="Pfam" id="PF00486">
    <property type="entry name" value="Trans_reg_C"/>
    <property type="match status" value="1"/>
</dbReference>
<dbReference type="GO" id="GO:0000976">
    <property type="term" value="F:transcription cis-regulatory region binding"/>
    <property type="evidence" value="ECO:0007669"/>
    <property type="project" value="TreeGrafter"/>
</dbReference>
<dbReference type="GO" id="GO:0000156">
    <property type="term" value="F:phosphorelay response regulator activity"/>
    <property type="evidence" value="ECO:0007669"/>
    <property type="project" value="TreeGrafter"/>
</dbReference>
<dbReference type="PROSITE" id="PS50110">
    <property type="entry name" value="RESPONSE_REGULATORY"/>
    <property type="match status" value="1"/>
</dbReference>
<dbReference type="Gene3D" id="3.40.50.2300">
    <property type="match status" value="1"/>
</dbReference>
<feature type="modified residue" description="4-aspartylphosphate" evidence="6">
    <location>
        <position position="56"/>
    </location>
</feature>
<dbReference type="CDD" id="cd17574">
    <property type="entry name" value="REC_OmpR"/>
    <property type="match status" value="1"/>
</dbReference>
<dbReference type="RefSeq" id="WP_024638834.1">
    <property type="nucleotide sequence ID" value="NZ_LGAR01000145.1"/>
</dbReference>
<evidence type="ECO:0000256" key="7">
    <source>
        <dbReference type="PROSITE-ProRule" id="PRU01091"/>
    </source>
</evidence>
<dbReference type="Pfam" id="PF00072">
    <property type="entry name" value="Response_reg"/>
    <property type="match status" value="1"/>
</dbReference>
<feature type="domain" description="Response regulatory" evidence="8">
    <location>
        <begin position="7"/>
        <end position="122"/>
    </location>
</feature>
<keyword evidence="4 7" id="KW-0238">DNA-binding</keyword>
<organism evidence="10 11">
    <name type="scientific">Pseudomonas syringae pv. aceris</name>
    <dbReference type="NCBI Taxonomy" id="199198"/>
    <lineage>
        <taxon>Bacteria</taxon>
        <taxon>Pseudomonadati</taxon>
        <taxon>Pseudomonadota</taxon>
        <taxon>Gammaproteobacteria</taxon>
        <taxon>Pseudomonadales</taxon>
        <taxon>Pseudomonadaceae</taxon>
        <taxon>Pseudomonas</taxon>
        <taxon>Pseudomonas syringae</taxon>
    </lineage>
</organism>
<keyword evidence="1 6" id="KW-0597">Phosphoprotein</keyword>
<dbReference type="PANTHER" id="PTHR48111:SF22">
    <property type="entry name" value="REGULATOR OF RPOS"/>
    <property type="match status" value="1"/>
</dbReference>
<dbReference type="InterPro" id="IPR001789">
    <property type="entry name" value="Sig_transdc_resp-reg_receiver"/>
</dbReference>
<dbReference type="InterPro" id="IPR039420">
    <property type="entry name" value="WalR-like"/>
</dbReference>
<feature type="DNA-binding region" description="OmpR/PhoB-type" evidence="7">
    <location>
        <begin position="132"/>
        <end position="231"/>
    </location>
</feature>
<evidence type="ECO:0000256" key="5">
    <source>
        <dbReference type="ARBA" id="ARBA00023163"/>
    </source>
</evidence>
<evidence type="ECO:0000313" key="11">
    <source>
        <dbReference type="Proteomes" id="UP000050297"/>
    </source>
</evidence>
<gene>
    <name evidence="10" type="ORF">ALO91_03592</name>
</gene>
<dbReference type="GO" id="GO:0005829">
    <property type="term" value="C:cytosol"/>
    <property type="evidence" value="ECO:0007669"/>
    <property type="project" value="TreeGrafter"/>
</dbReference>
<dbReference type="AlphaFoldDB" id="A0A0L8IM81"/>
<name>A0A0L8IM81_PSESX</name>
<proteinExistence type="predicted"/>
<dbReference type="Proteomes" id="UP000050297">
    <property type="component" value="Unassembled WGS sequence"/>
</dbReference>
<comment type="caution">
    <text evidence="10">The sequence shown here is derived from an EMBL/GenBank/DDBJ whole genome shotgun (WGS) entry which is preliminary data.</text>
</comment>
<dbReference type="PATRIC" id="fig|199198.4.peg.5473"/>
<feature type="domain" description="OmpR/PhoB-type" evidence="9">
    <location>
        <begin position="132"/>
        <end position="231"/>
    </location>
</feature>
<reference evidence="10 11" key="1">
    <citation type="submission" date="2015-09" db="EMBL/GenBank/DDBJ databases">
        <title>Genome announcement of multiple Pseudomonas syringae strains.</title>
        <authorList>
            <person name="Thakur S."/>
            <person name="Wang P.W."/>
            <person name="Gong Y."/>
            <person name="Weir B.S."/>
            <person name="Guttman D.S."/>
        </authorList>
    </citation>
    <scope>NUCLEOTIDE SEQUENCE [LARGE SCALE GENOMIC DNA]</scope>
    <source>
        <strain evidence="10 11">ICMP2802</strain>
    </source>
</reference>
<dbReference type="SMART" id="SM00862">
    <property type="entry name" value="Trans_reg_C"/>
    <property type="match status" value="1"/>
</dbReference>
<dbReference type="InterPro" id="IPR001867">
    <property type="entry name" value="OmpR/PhoB-type_DNA-bd"/>
</dbReference>
<evidence type="ECO:0000256" key="2">
    <source>
        <dbReference type="ARBA" id="ARBA00023012"/>
    </source>
</evidence>
<accession>A0A0L8IM81</accession>
<evidence type="ECO:0000259" key="9">
    <source>
        <dbReference type="PROSITE" id="PS51755"/>
    </source>
</evidence>
<sequence length="235" mass="26510">MLERSLSVLIVEDNLALAANMFDYLEACGHTPDAAPDGKSAIRLLAENRYDVIVLDWMMPRMDGISLLRHLRNELNNPVPVMLLTAKDQLDDKLEGFESGADDYIVKPLALPELEIRLRVLAARNHTWADRRQILEIADLRFDLGTQLVTRDGIPLPFSPIRRTLLEVLMRNSPHVVTRTQLESLVWGDSVPDGDLLRSHMHLLRKTIDGERAAGQKLLHTVQGIGFRLCVCAHD</sequence>
<dbReference type="EMBL" id="LJPM01000528">
    <property type="protein sequence ID" value="KPW11192.1"/>
    <property type="molecule type" value="Genomic_DNA"/>
</dbReference>
<dbReference type="InterPro" id="IPR011006">
    <property type="entry name" value="CheY-like_superfamily"/>
</dbReference>
<keyword evidence="3" id="KW-0805">Transcription regulation</keyword>
<evidence type="ECO:0000256" key="3">
    <source>
        <dbReference type="ARBA" id="ARBA00023015"/>
    </source>
</evidence>
<dbReference type="GO" id="GO:0006355">
    <property type="term" value="P:regulation of DNA-templated transcription"/>
    <property type="evidence" value="ECO:0007669"/>
    <property type="project" value="InterPro"/>
</dbReference>
<evidence type="ECO:0000313" key="10">
    <source>
        <dbReference type="EMBL" id="KPW11192.1"/>
    </source>
</evidence>
<dbReference type="GO" id="GO:0032993">
    <property type="term" value="C:protein-DNA complex"/>
    <property type="evidence" value="ECO:0007669"/>
    <property type="project" value="TreeGrafter"/>
</dbReference>
<keyword evidence="5" id="KW-0804">Transcription</keyword>
<dbReference type="PANTHER" id="PTHR48111">
    <property type="entry name" value="REGULATOR OF RPOS"/>
    <property type="match status" value="1"/>
</dbReference>
<evidence type="ECO:0000256" key="4">
    <source>
        <dbReference type="ARBA" id="ARBA00023125"/>
    </source>
</evidence>
<evidence type="ECO:0000256" key="6">
    <source>
        <dbReference type="PROSITE-ProRule" id="PRU00169"/>
    </source>
</evidence>
<evidence type="ECO:0000259" key="8">
    <source>
        <dbReference type="PROSITE" id="PS50110"/>
    </source>
</evidence>
<dbReference type="Gene3D" id="1.10.10.10">
    <property type="entry name" value="Winged helix-like DNA-binding domain superfamily/Winged helix DNA-binding domain"/>
    <property type="match status" value="1"/>
</dbReference>
<evidence type="ECO:0000256" key="1">
    <source>
        <dbReference type="ARBA" id="ARBA00022553"/>
    </source>
</evidence>
<protein>
    <submittedName>
        <fullName evidence="10">Response regulator receiver:Transcriptional regulatory protein, C-terminal</fullName>
    </submittedName>
</protein>
<dbReference type="PROSITE" id="PS51755">
    <property type="entry name" value="OMPR_PHOB"/>
    <property type="match status" value="1"/>
</dbReference>
<dbReference type="CDD" id="cd00383">
    <property type="entry name" value="trans_reg_C"/>
    <property type="match status" value="1"/>
</dbReference>
<dbReference type="InterPro" id="IPR036388">
    <property type="entry name" value="WH-like_DNA-bd_sf"/>
</dbReference>
<dbReference type="SUPFAM" id="SSF52172">
    <property type="entry name" value="CheY-like"/>
    <property type="match status" value="1"/>
</dbReference>
<dbReference type="SMART" id="SM00448">
    <property type="entry name" value="REC"/>
    <property type="match status" value="1"/>
</dbReference>